<comment type="caution">
    <text evidence="3">The sequence shown here is derived from an EMBL/GenBank/DDBJ whole genome shotgun (WGS) entry which is preliminary data.</text>
</comment>
<dbReference type="InterPro" id="IPR003814">
    <property type="entry name" value="FmdEsu_dom"/>
</dbReference>
<accession>A0ABU5HHG8</accession>
<dbReference type="EMBL" id="JAXIVS010000019">
    <property type="protein sequence ID" value="MDY7232272.1"/>
    <property type="molecule type" value="Genomic_DNA"/>
</dbReference>
<keyword evidence="4" id="KW-1185">Reference proteome</keyword>
<feature type="domain" description="Formylmethanofuran dehydrogenase subunit E" evidence="2">
    <location>
        <begin position="39"/>
        <end position="163"/>
    </location>
</feature>
<evidence type="ECO:0000259" key="2">
    <source>
        <dbReference type="Pfam" id="PF02663"/>
    </source>
</evidence>
<dbReference type="Gene3D" id="3.30.1330.130">
    <property type="match status" value="1"/>
</dbReference>
<evidence type="ECO:0000313" key="4">
    <source>
        <dbReference type="Proteomes" id="UP001291309"/>
    </source>
</evidence>
<dbReference type="Proteomes" id="UP001291309">
    <property type="component" value="Unassembled WGS sequence"/>
</dbReference>
<proteinExistence type="predicted"/>
<keyword evidence="1" id="KW-0732">Signal</keyword>
<evidence type="ECO:0000256" key="1">
    <source>
        <dbReference type="SAM" id="SignalP"/>
    </source>
</evidence>
<dbReference type="PROSITE" id="PS51257">
    <property type="entry name" value="PROKAR_LIPOPROTEIN"/>
    <property type="match status" value="1"/>
</dbReference>
<dbReference type="RefSeq" id="WP_321550986.1">
    <property type="nucleotide sequence ID" value="NZ_JAXIVS010000019.1"/>
</dbReference>
<sequence>MTCCTRFLAVLVLMAVSSCAGVQHDPSPEREALSRVAAVHGGAGPWVVAGYRMGVHALQELGLSAGNFNLEVVHHSPTQVQYACVADGAAAATGASLGKLNLSRVDTTSPDGVFTTFRDRTTGKTVTLKPAARFTERYLNVPRERLAEAGREVLTLPAAEVFEVVTAQ</sequence>
<feature type="signal peptide" evidence="1">
    <location>
        <begin position="1"/>
        <end position="20"/>
    </location>
</feature>
<dbReference type="Pfam" id="PF02663">
    <property type="entry name" value="FmdE"/>
    <property type="match status" value="1"/>
</dbReference>
<reference evidence="3 4" key="1">
    <citation type="submission" date="2023-12" db="EMBL/GenBank/DDBJ databases">
        <title>the genome sequence of Hyalangium sp. s54d21.</title>
        <authorList>
            <person name="Zhang X."/>
        </authorList>
    </citation>
    <scope>NUCLEOTIDE SEQUENCE [LARGE SCALE GENOMIC DNA]</scope>
    <source>
        <strain evidence="4">s54d21</strain>
    </source>
</reference>
<organism evidence="3 4">
    <name type="scientific">Hyalangium rubrum</name>
    <dbReference type="NCBI Taxonomy" id="3103134"/>
    <lineage>
        <taxon>Bacteria</taxon>
        <taxon>Pseudomonadati</taxon>
        <taxon>Myxococcota</taxon>
        <taxon>Myxococcia</taxon>
        <taxon>Myxococcales</taxon>
        <taxon>Cystobacterineae</taxon>
        <taxon>Archangiaceae</taxon>
        <taxon>Hyalangium</taxon>
    </lineage>
</organism>
<evidence type="ECO:0000313" key="3">
    <source>
        <dbReference type="EMBL" id="MDY7232272.1"/>
    </source>
</evidence>
<gene>
    <name evidence="3" type="ORF">SYV04_38140</name>
</gene>
<name>A0ABU5HHG8_9BACT</name>
<dbReference type="SUPFAM" id="SSF143555">
    <property type="entry name" value="FwdE-like"/>
    <property type="match status" value="1"/>
</dbReference>
<protein>
    <submittedName>
        <fullName evidence="3">FmdE family protein</fullName>
    </submittedName>
</protein>
<feature type="chain" id="PRO_5046393807" evidence="1">
    <location>
        <begin position="21"/>
        <end position="168"/>
    </location>
</feature>